<name>A0A833V8C2_9POAL</name>
<keyword evidence="1" id="KW-0677">Repeat</keyword>
<feature type="repeat" description="PPR" evidence="3">
    <location>
        <begin position="231"/>
        <end position="265"/>
    </location>
</feature>
<dbReference type="InterPro" id="IPR002885">
    <property type="entry name" value="PPR_rpt"/>
</dbReference>
<comment type="caution">
    <text evidence="4">The sequence shown here is derived from an EMBL/GenBank/DDBJ whole genome shotgun (WGS) entry which is preliminary data.</text>
</comment>
<evidence type="ECO:0000313" key="5">
    <source>
        <dbReference type="Proteomes" id="UP000623129"/>
    </source>
</evidence>
<feature type="repeat" description="PPR" evidence="3">
    <location>
        <begin position="130"/>
        <end position="164"/>
    </location>
</feature>
<proteinExistence type="predicted"/>
<dbReference type="GO" id="GO:0009451">
    <property type="term" value="P:RNA modification"/>
    <property type="evidence" value="ECO:0007669"/>
    <property type="project" value="InterPro"/>
</dbReference>
<dbReference type="Gene3D" id="1.25.40.10">
    <property type="entry name" value="Tetratricopeptide repeat domain"/>
    <property type="match status" value="5"/>
</dbReference>
<dbReference type="NCBIfam" id="TIGR00756">
    <property type="entry name" value="PPR"/>
    <property type="match status" value="3"/>
</dbReference>
<evidence type="ECO:0000256" key="1">
    <source>
        <dbReference type="ARBA" id="ARBA00022737"/>
    </source>
</evidence>
<dbReference type="PROSITE" id="PS51375">
    <property type="entry name" value="PPR"/>
    <property type="match status" value="4"/>
</dbReference>
<keyword evidence="5" id="KW-1185">Reference proteome</keyword>
<dbReference type="Pfam" id="PF01535">
    <property type="entry name" value="PPR"/>
    <property type="match status" value="9"/>
</dbReference>
<dbReference type="PANTHER" id="PTHR47926:SF477">
    <property type="entry name" value="PENTATRICOPEPTIDE REPEAT-CONTAINING PROTEIN"/>
    <property type="match status" value="1"/>
</dbReference>
<dbReference type="InterPro" id="IPR046960">
    <property type="entry name" value="PPR_At4g14850-like_plant"/>
</dbReference>
<dbReference type="EMBL" id="SWLB01000016">
    <property type="protein sequence ID" value="KAF3328406.1"/>
    <property type="molecule type" value="Genomic_DNA"/>
</dbReference>
<dbReference type="Pfam" id="PF13041">
    <property type="entry name" value="PPR_2"/>
    <property type="match status" value="1"/>
</dbReference>
<dbReference type="AlphaFoldDB" id="A0A833V8C2"/>
<accession>A0A833V8C2</accession>
<evidence type="ECO:0000256" key="2">
    <source>
        <dbReference type="ARBA" id="ARBA00022946"/>
    </source>
</evidence>
<dbReference type="PANTHER" id="PTHR47926">
    <property type="entry name" value="PENTATRICOPEPTIDE REPEAT-CONTAINING PROTEIN"/>
    <property type="match status" value="1"/>
</dbReference>
<organism evidence="4 5">
    <name type="scientific">Carex littledalei</name>
    <dbReference type="NCBI Taxonomy" id="544730"/>
    <lineage>
        <taxon>Eukaryota</taxon>
        <taxon>Viridiplantae</taxon>
        <taxon>Streptophyta</taxon>
        <taxon>Embryophyta</taxon>
        <taxon>Tracheophyta</taxon>
        <taxon>Spermatophyta</taxon>
        <taxon>Magnoliopsida</taxon>
        <taxon>Liliopsida</taxon>
        <taxon>Poales</taxon>
        <taxon>Cyperaceae</taxon>
        <taxon>Cyperoideae</taxon>
        <taxon>Cariceae</taxon>
        <taxon>Carex</taxon>
        <taxon>Carex subgen. Euthyceras</taxon>
    </lineage>
</organism>
<dbReference type="OrthoDB" id="736767at2759"/>
<feature type="repeat" description="PPR" evidence="3">
    <location>
        <begin position="430"/>
        <end position="464"/>
    </location>
</feature>
<evidence type="ECO:0000313" key="4">
    <source>
        <dbReference type="EMBL" id="KAF3328406.1"/>
    </source>
</evidence>
<dbReference type="FunFam" id="1.25.40.10:FF:000381">
    <property type="entry name" value="Pentatricopeptide repeat-containing protein"/>
    <property type="match status" value="1"/>
</dbReference>
<evidence type="ECO:0000256" key="3">
    <source>
        <dbReference type="PROSITE-ProRule" id="PRU00708"/>
    </source>
</evidence>
<reference evidence="4" key="1">
    <citation type="submission" date="2020-01" db="EMBL/GenBank/DDBJ databases">
        <title>Genome sequence of Kobresia littledalei, the first chromosome-level genome in the family Cyperaceae.</title>
        <authorList>
            <person name="Qu G."/>
        </authorList>
    </citation>
    <scope>NUCLEOTIDE SEQUENCE</scope>
    <source>
        <strain evidence="4">C.B.Clarke</strain>
        <tissue evidence="4">Leaf</tissue>
    </source>
</reference>
<dbReference type="FunFam" id="1.25.40.10:FF:000343">
    <property type="entry name" value="Pentatricopeptide repeat-containing protein At3g58590"/>
    <property type="match status" value="1"/>
</dbReference>
<keyword evidence="2" id="KW-0809">Transit peptide</keyword>
<protein>
    <submittedName>
        <fullName evidence="4">Pentatricopeptide repeat-containing protein</fullName>
    </submittedName>
</protein>
<dbReference type="InterPro" id="IPR011990">
    <property type="entry name" value="TPR-like_helical_dom_sf"/>
</dbReference>
<sequence>MLRSLLHCSSLFLFKPTQKHNLHFIASLASPAELPTKTLSVTRGKISDVLQILGPIHLTFPTSEVRLYISLLKKCIRSSDSFKGSVVHAHVLKSGFGSDLLVCNVLLDMYAKGGTFGRCRKLFDEMPVRDSISWCTLISGFSNYGYYVESFELFRLMCHSGSQLNCFVISSVLKACAGLRILELVQMLHGFAVKLALGFDPFVEIGFVDSYAKCGNLRNARKMFNEIPIKSPVACNAMISGYIQKGHFLEGLELFREVNRVGLLMDVVTLRIVSSAVFSLGLLEFCKNIHVYSIKLRLSGDNIIVSELVKLLTKLGEIEYIKELFRLVKKPDSSLYTLVISGFNSNGYREEAISFLIKLLSLNPNLKEGDFVVLVNTCSVREEGMQIHCLALKTAHISYLSVSNALISMYVKFGKMEDAARTFKKVLIRDVVSWTALMTGYVRCFDSNMALKVFQNFRRTQIPLDKHCVSTALNACTGLKNLNKGRELHALVLKLGLLSSDFVVSSFINMYAKCGQIADFTRLYSQSELAQNLVLINVVLSGFCSNFCPENAIKLFLEEHQLGFVPDQFTYSTILSASRDIKAKEIGDQIHSIVLKSGFANSDTVVGNSLIDLYLKCGCLASACKSFYSMRKKDANSYAMLMLGHIQNGNNREALKLFSEMQESGLHASPVTFTRILRGCADTSAVNLGKQVHASIIKIGLVSDVYIEQALVGLYTKSNLLQMEECERGLESIGVFTLEREEEDGCKDSENALEFDQNYFMVDLSNCKDNEAKFLKFSISNQVFLVANLGIMGRMRNVSHGMNAT</sequence>
<dbReference type="GO" id="GO:0003723">
    <property type="term" value="F:RNA binding"/>
    <property type="evidence" value="ECO:0007669"/>
    <property type="project" value="InterPro"/>
</dbReference>
<feature type="repeat" description="PPR" evidence="3">
    <location>
        <begin position="634"/>
        <end position="668"/>
    </location>
</feature>
<dbReference type="Proteomes" id="UP000623129">
    <property type="component" value="Unassembled WGS sequence"/>
</dbReference>
<gene>
    <name evidence="4" type="ORF">FCM35_KLT07012</name>
</gene>